<protein>
    <submittedName>
        <fullName evidence="1">Uncharacterized protein</fullName>
    </submittedName>
</protein>
<comment type="caution">
    <text evidence="1">The sequence shown here is derived from an EMBL/GenBank/DDBJ whole genome shotgun (WGS) entry which is preliminary data.</text>
</comment>
<name>A0AAE0BTT3_9CHLO</name>
<gene>
    <name evidence="1" type="ORF">CYMTET_48487</name>
</gene>
<proteinExistence type="predicted"/>
<evidence type="ECO:0000313" key="2">
    <source>
        <dbReference type="Proteomes" id="UP001190700"/>
    </source>
</evidence>
<organism evidence="1 2">
    <name type="scientific">Cymbomonas tetramitiformis</name>
    <dbReference type="NCBI Taxonomy" id="36881"/>
    <lineage>
        <taxon>Eukaryota</taxon>
        <taxon>Viridiplantae</taxon>
        <taxon>Chlorophyta</taxon>
        <taxon>Pyramimonadophyceae</taxon>
        <taxon>Pyramimonadales</taxon>
        <taxon>Pyramimonadaceae</taxon>
        <taxon>Cymbomonas</taxon>
    </lineage>
</organism>
<accession>A0AAE0BTT3</accession>
<dbReference type="Proteomes" id="UP001190700">
    <property type="component" value="Unassembled WGS sequence"/>
</dbReference>
<dbReference type="AlphaFoldDB" id="A0AAE0BTT3"/>
<evidence type="ECO:0000313" key="1">
    <source>
        <dbReference type="EMBL" id="KAK3241774.1"/>
    </source>
</evidence>
<reference evidence="1 2" key="1">
    <citation type="journal article" date="2015" name="Genome Biol. Evol.">
        <title>Comparative Genomics of a Bacterivorous Green Alga Reveals Evolutionary Causalities and Consequences of Phago-Mixotrophic Mode of Nutrition.</title>
        <authorList>
            <person name="Burns J.A."/>
            <person name="Paasch A."/>
            <person name="Narechania A."/>
            <person name="Kim E."/>
        </authorList>
    </citation>
    <scope>NUCLEOTIDE SEQUENCE [LARGE SCALE GENOMIC DNA]</scope>
    <source>
        <strain evidence="1 2">PLY_AMNH</strain>
    </source>
</reference>
<sequence>MDASLSGMSLDELEAFDLRLLPQLSCVGAMGRAKARLLDELFESKAALFNDANELTGWQQRSIFPFNFNDSELVPFMDEAVKHLIANPVAPLPMNWGSTSGVLGMEQRYLDLNFLHRRPSLDPTFLHTIEAVNFW</sequence>
<keyword evidence="2" id="KW-1185">Reference proteome</keyword>
<dbReference type="EMBL" id="LGRX02033315">
    <property type="protein sequence ID" value="KAK3241774.1"/>
    <property type="molecule type" value="Genomic_DNA"/>
</dbReference>